<protein>
    <submittedName>
        <fullName evidence="1">Uncharacterized protein</fullName>
    </submittedName>
</protein>
<dbReference type="eggNOG" id="ENOG5033EBA">
    <property type="taxonomic scope" value="Bacteria"/>
</dbReference>
<dbReference type="Proteomes" id="UP000013049">
    <property type="component" value="Unassembled WGS sequence"/>
</dbReference>
<gene>
    <name evidence="1" type="ORF">F971_01965</name>
</gene>
<evidence type="ECO:0000313" key="2">
    <source>
        <dbReference type="Proteomes" id="UP000013049"/>
    </source>
</evidence>
<organism evidence="1 2">
    <name type="scientific">Acinetobacter vivianii</name>
    <dbReference type="NCBI Taxonomy" id="1776742"/>
    <lineage>
        <taxon>Bacteria</taxon>
        <taxon>Pseudomonadati</taxon>
        <taxon>Pseudomonadota</taxon>
        <taxon>Gammaproteobacteria</taxon>
        <taxon>Moraxellales</taxon>
        <taxon>Moraxellaceae</taxon>
        <taxon>Acinetobacter</taxon>
    </lineage>
</organism>
<reference evidence="1 2" key="1">
    <citation type="submission" date="2013-02" db="EMBL/GenBank/DDBJ databases">
        <title>The Genome Sequence of Acinetobacter sp. NIPH 758.</title>
        <authorList>
            <consortium name="The Broad Institute Genome Sequencing Platform"/>
            <consortium name="The Broad Institute Genome Sequencing Center for Infectious Disease"/>
            <person name="Cerqueira G."/>
            <person name="Feldgarden M."/>
            <person name="Courvalin P."/>
            <person name="Perichon B."/>
            <person name="Grillot-Courvalin C."/>
            <person name="Clermont D."/>
            <person name="Rocha E."/>
            <person name="Yoon E.-J."/>
            <person name="Nemec A."/>
            <person name="Walker B."/>
            <person name="Young S.K."/>
            <person name="Zeng Q."/>
            <person name="Gargeya S."/>
            <person name="Fitzgerald M."/>
            <person name="Haas B."/>
            <person name="Abouelleil A."/>
            <person name="Alvarado L."/>
            <person name="Arachchi H.M."/>
            <person name="Berlin A.M."/>
            <person name="Chapman S.B."/>
            <person name="Dewar J."/>
            <person name="Goldberg J."/>
            <person name="Griggs A."/>
            <person name="Gujja S."/>
            <person name="Hansen M."/>
            <person name="Howarth C."/>
            <person name="Imamovic A."/>
            <person name="Larimer J."/>
            <person name="McCowan C."/>
            <person name="Murphy C."/>
            <person name="Neiman D."/>
            <person name="Pearson M."/>
            <person name="Priest M."/>
            <person name="Roberts A."/>
            <person name="Saif S."/>
            <person name="Shea T."/>
            <person name="Sisk P."/>
            <person name="Sykes S."/>
            <person name="Wortman J."/>
            <person name="Nusbaum C."/>
            <person name="Birren B."/>
        </authorList>
    </citation>
    <scope>NUCLEOTIDE SEQUENCE [LARGE SCALE GENOMIC DNA]</scope>
    <source>
        <strain evidence="1 2">NIPH 758</strain>
    </source>
</reference>
<dbReference type="RefSeq" id="WP_004771348.1">
    <property type="nucleotide sequence ID" value="NZ_KB849357.1"/>
</dbReference>
<dbReference type="EMBL" id="APPC01000017">
    <property type="protein sequence ID" value="ENU92078.1"/>
    <property type="molecule type" value="Genomic_DNA"/>
</dbReference>
<comment type="caution">
    <text evidence="1">The sequence shown here is derived from an EMBL/GenBank/DDBJ whole genome shotgun (WGS) entry which is preliminary data.</text>
</comment>
<proteinExistence type="predicted"/>
<accession>N8W5J5</accession>
<dbReference type="HOGENOM" id="CLU_125823_0_0_6"/>
<evidence type="ECO:0000313" key="1">
    <source>
        <dbReference type="EMBL" id="ENU92078.1"/>
    </source>
</evidence>
<dbReference type="PATRIC" id="fig|1217712.3.peg.1884"/>
<sequence length="182" mass="21054">MGSITTKFPIFEWFKQDLTIKSPSYDAANVRTTSNEKPIDVQDRLGVVGVMDSLFSKSLASLIIFDGNSPADYEYIRNELAKVMIAQAQKHKKREPQNIAMHHLAWLVARMILDFALDPDLEANYTEKGRLYYAGISSHQMSVEVYRKTWKRYEKILNELLKNEATNISEVMERYKKDTLRA</sequence>
<name>N8W5J5_9GAMM</name>
<dbReference type="AlphaFoldDB" id="N8W5J5"/>